<keyword evidence="3" id="KW-1185">Reference proteome</keyword>
<evidence type="ECO:0000313" key="2">
    <source>
        <dbReference type="EMBL" id="ETO23363.1"/>
    </source>
</evidence>
<protein>
    <submittedName>
        <fullName evidence="2">Uncharacterized protein</fullName>
    </submittedName>
</protein>
<comment type="caution">
    <text evidence="2">The sequence shown here is derived from an EMBL/GenBank/DDBJ whole genome shotgun (WGS) entry which is preliminary data.</text>
</comment>
<feature type="region of interest" description="Disordered" evidence="1">
    <location>
        <begin position="159"/>
        <end position="178"/>
    </location>
</feature>
<organism evidence="2 3">
    <name type="scientific">Reticulomyxa filosa</name>
    <dbReference type="NCBI Taxonomy" id="46433"/>
    <lineage>
        <taxon>Eukaryota</taxon>
        <taxon>Sar</taxon>
        <taxon>Rhizaria</taxon>
        <taxon>Retaria</taxon>
        <taxon>Foraminifera</taxon>
        <taxon>Monothalamids</taxon>
        <taxon>Reticulomyxidae</taxon>
        <taxon>Reticulomyxa</taxon>
    </lineage>
</organism>
<dbReference type="EMBL" id="ASPP01010000">
    <property type="protein sequence ID" value="ETO23363.1"/>
    <property type="molecule type" value="Genomic_DNA"/>
</dbReference>
<name>X6NBW9_RETFI</name>
<evidence type="ECO:0000313" key="3">
    <source>
        <dbReference type="Proteomes" id="UP000023152"/>
    </source>
</evidence>
<feature type="non-terminal residue" evidence="2">
    <location>
        <position position="207"/>
    </location>
</feature>
<proteinExistence type="predicted"/>
<dbReference type="AlphaFoldDB" id="X6NBW9"/>
<dbReference type="Proteomes" id="UP000023152">
    <property type="component" value="Unassembled WGS sequence"/>
</dbReference>
<gene>
    <name evidence="2" type="ORF">RFI_13820</name>
</gene>
<dbReference type="InterPro" id="IPR043472">
    <property type="entry name" value="Macro_dom-like"/>
</dbReference>
<sequence length="207" mass="23615">MYFLFFFLDQFGDFFLQQKKQMTFGTQAIRTTFQPISSRIKYQLLYRDDVTSRETSESDSSSQKTEGSNPLECDLLVVPIWHDPSNPMDTKTMNSGGSGSTISNHFVFQKLDSMHKQILTKQMKEQSFDPKKGGQYVITRVFGDDMTYNYPKKIALVGMGKHSPRDKQKSQSSNANQLIPSAIEQSRVLGSTIQKIVQDYKSIQSVH</sequence>
<dbReference type="Gene3D" id="3.40.220.10">
    <property type="entry name" value="Leucine Aminopeptidase, subunit E, domain 1"/>
    <property type="match status" value="1"/>
</dbReference>
<accession>X6NBW9</accession>
<reference evidence="2 3" key="1">
    <citation type="journal article" date="2013" name="Curr. Biol.">
        <title>The Genome of the Foraminiferan Reticulomyxa filosa.</title>
        <authorList>
            <person name="Glockner G."/>
            <person name="Hulsmann N."/>
            <person name="Schleicher M."/>
            <person name="Noegel A.A."/>
            <person name="Eichinger L."/>
            <person name="Gallinger C."/>
            <person name="Pawlowski J."/>
            <person name="Sierra R."/>
            <person name="Euteneuer U."/>
            <person name="Pillet L."/>
            <person name="Moustafa A."/>
            <person name="Platzer M."/>
            <person name="Groth M."/>
            <person name="Szafranski K."/>
            <person name="Schliwa M."/>
        </authorList>
    </citation>
    <scope>NUCLEOTIDE SEQUENCE [LARGE SCALE GENOMIC DNA]</scope>
</reference>
<evidence type="ECO:0000256" key="1">
    <source>
        <dbReference type="SAM" id="MobiDB-lite"/>
    </source>
</evidence>